<dbReference type="HOGENOM" id="CLU_027562_9_2_2"/>
<dbReference type="PANTHER" id="PTHR30349:SF41">
    <property type="entry name" value="INTEGRASE_RECOMBINASE PROTEIN MJ0367-RELATED"/>
    <property type="match status" value="1"/>
</dbReference>
<feature type="active site" evidence="5">
    <location>
        <position position="249"/>
    </location>
</feature>
<dbReference type="InterPro" id="IPR002104">
    <property type="entry name" value="Integrase_catalytic"/>
</dbReference>
<dbReference type="GO" id="GO:0003677">
    <property type="term" value="F:DNA binding"/>
    <property type="evidence" value="ECO:0007669"/>
    <property type="project" value="UniProtKB-UniRule"/>
</dbReference>
<dbReference type="eggNOG" id="arCOG01241">
    <property type="taxonomic scope" value="Archaea"/>
</dbReference>
<dbReference type="GeneID" id="4782356"/>
<dbReference type="PROSITE" id="PS51900">
    <property type="entry name" value="CB"/>
    <property type="match status" value="1"/>
</dbReference>
<dbReference type="STRING" id="415426.Hbut_1546"/>
<keyword evidence="4 5" id="KW-0233">DNA recombination</keyword>
<dbReference type="InterPro" id="IPR011010">
    <property type="entry name" value="DNA_brk_join_enz"/>
</dbReference>
<dbReference type="PROSITE" id="PS51898">
    <property type="entry name" value="TYR_RECOMBINASE"/>
    <property type="match status" value="1"/>
</dbReference>
<proteinExistence type="inferred from homology"/>
<dbReference type="Pfam" id="PF02899">
    <property type="entry name" value="Phage_int_SAM_1"/>
    <property type="match status" value="1"/>
</dbReference>
<dbReference type="InterPro" id="IPR004107">
    <property type="entry name" value="Integrase_SAM-like_N"/>
</dbReference>
<reference evidence="9 10" key="1">
    <citation type="journal article" date="2007" name="Archaea">
        <title>The genome of Hyperthermus butylicus: a sulfur-reducing, peptide fermenting, neutrophilic Crenarchaeote growing up to 108 degrees C.</title>
        <authorList>
            <person name="Brugger K."/>
            <person name="Chen L."/>
            <person name="Stark M."/>
            <person name="Zibat A."/>
            <person name="Redder P."/>
            <person name="Ruepp A."/>
            <person name="Awayez M."/>
            <person name="She Q."/>
            <person name="Garrett R.A."/>
            <person name="Klenk H.P."/>
        </authorList>
    </citation>
    <scope>NUCLEOTIDE SEQUENCE [LARGE SCALE GENOMIC DNA]</scope>
    <source>
        <strain evidence="10">DSM 5456 / JCM 9403 / PLM1-5</strain>
    </source>
</reference>
<dbReference type="GO" id="GO:0006313">
    <property type="term" value="P:DNA transposition"/>
    <property type="evidence" value="ECO:0007669"/>
    <property type="project" value="UniProtKB-UniRule"/>
</dbReference>
<dbReference type="EnsemblBacteria" id="ABM81367">
    <property type="protein sequence ID" value="ABM81367"/>
    <property type="gene ID" value="Hbut_1546"/>
</dbReference>
<keyword evidence="10" id="KW-1185">Reference proteome</keyword>
<keyword evidence="2 5" id="KW-0229">DNA integration</keyword>
<dbReference type="CDD" id="cd00796">
    <property type="entry name" value="INT_Rci_Hp1_C"/>
    <property type="match status" value="1"/>
</dbReference>
<dbReference type="InterPro" id="IPR010998">
    <property type="entry name" value="Integrase_recombinase_N"/>
</dbReference>
<dbReference type="Proteomes" id="UP000002593">
    <property type="component" value="Chromosome"/>
</dbReference>
<feature type="region of interest" description="Disordered" evidence="6">
    <location>
        <begin position="387"/>
        <end position="406"/>
    </location>
</feature>
<evidence type="ECO:0000256" key="5">
    <source>
        <dbReference type="HAMAP-Rule" id="MF_02055"/>
    </source>
</evidence>
<evidence type="ECO:0000259" key="7">
    <source>
        <dbReference type="PROSITE" id="PS51898"/>
    </source>
</evidence>
<feature type="active site" evidence="5">
    <location>
        <position position="252"/>
    </location>
</feature>
<dbReference type="Gene3D" id="1.10.443.10">
    <property type="entry name" value="Intergrase catalytic core"/>
    <property type="match status" value="1"/>
</dbReference>
<evidence type="ECO:0000259" key="8">
    <source>
        <dbReference type="PROSITE" id="PS51900"/>
    </source>
</evidence>
<feature type="domain" description="Core-binding (CB)" evidence="8">
    <location>
        <begin position="16"/>
        <end position="113"/>
    </location>
</feature>
<dbReference type="HAMAP" id="MF_02055">
    <property type="entry name" value="Recomb_XerA"/>
    <property type="match status" value="1"/>
</dbReference>
<dbReference type="SUPFAM" id="SSF56349">
    <property type="entry name" value="DNA breaking-rejoining enzymes"/>
    <property type="match status" value="1"/>
</dbReference>
<name>A2BN06_HYPBU</name>
<dbReference type="Gene3D" id="1.10.150.130">
    <property type="match status" value="1"/>
</dbReference>
<dbReference type="InterPro" id="IPR013762">
    <property type="entry name" value="Integrase-like_cat_sf"/>
</dbReference>
<keyword evidence="1 5" id="KW-0963">Cytoplasm</keyword>
<dbReference type="InterPro" id="IPR044068">
    <property type="entry name" value="CB"/>
</dbReference>
<comment type="similarity">
    <text evidence="5">Belongs to the 'phage' integrase family. XerA subfamily.</text>
</comment>
<evidence type="ECO:0000256" key="6">
    <source>
        <dbReference type="SAM" id="MobiDB-lite"/>
    </source>
</evidence>
<gene>
    <name evidence="5" type="primary">xerA</name>
    <name evidence="9" type="ordered locus">Hbut_1546</name>
</gene>
<dbReference type="EMBL" id="CP000493">
    <property type="protein sequence ID" value="ABM81367.1"/>
    <property type="molecule type" value="Genomic_DNA"/>
</dbReference>
<feature type="active site" evidence="5">
    <location>
        <position position="275"/>
    </location>
</feature>
<sequence length="406" mass="45535">MTKFDLPPPPPGIESKSNEEIVEAFLAALAAAGASPKTVKAYRAALRDFLDFIGDKHIFQIDSSDVSAWIYERLSKGVRRPRSSGNNLLDARSRQATMHYYTLFLRGFLAWLGLDVKVPVVKKPRGARVEALSREEVEKLLAAARDPLDLLIVALLFETGLRAQEAVELRLGDIDFQRREIRVRGAKYGEERIVLYGPLTEYAMQIWLQLHPDMKPDDKLLGISYSGLYKRLKTLAKRAGLDPRKVRPHVLRHTFATEALRRGLPLPAVQRLLGHKDIKVTQVYLHLVNEDIRRLYQQAFSQPMAPPAAQPYLQQAVVPPVQPPQLPMAQQLPAQQAQPMLQPAPYPVMASPQPPIQQIQTPYMQLAAQRPLTQQSVSMYAGWQQSQPLASQAAPSMTRKEAGVEA</sequence>
<feature type="active site" evidence="5">
    <location>
        <position position="187"/>
    </location>
</feature>
<dbReference type="PANTHER" id="PTHR30349">
    <property type="entry name" value="PHAGE INTEGRASE-RELATED"/>
    <property type="match status" value="1"/>
</dbReference>
<dbReference type="Pfam" id="PF00589">
    <property type="entry name" value="Phage_integrase"/>
    <property type="match status" value="1"/>
</dbReference>
<evidence type="ECO:0000256" key="2">
    <source>
        <dbReference type="ARBA" id="ARBA00022908"/>
    </source>
</evidence>
<evidence type="ECO:0000313" key="9">
    <source>
        <dbReference type="EMBL" id="ABM81367.1"/>
    </source>
</evidence>
<evidence type="ECO:0000256" key="3">
    <source>
        <dbReference type="ARBA" id="ARBA00023125"/>
    </source>
</evidence>
<feature type="compositionally biased region" description="Low complexity" evidence="6">
    <location>
        <begin position="387"/>
        <end position="396"/>
    </location>
</feature>
<comment type="function">
    <text evidence="5">Site-specific tyrosine recombinase, which acts by catalyzing the cutting and rejoining of the recombining DNA molecules.</text>
</comment>
<dbReference type="InterPro" id="IPR050090">
    <property type="entry name" value="Tyrosine_recombinase_XerCD"/>
</dbReference>
<accession>A2BN06</accession>
<feature type="active site" description="O-(3'-phospho-DNA)-tyrosine intermediate" evidence="5">
    <location>
        <position position="284"/>
    </location>
</feature>
<dbReference type="KEGG" id="hbu:Hbut_1546"/>
<comment type="subcellular location">
    <subcellularLocation>
        <location evidence="5">Cytoplasm</location>
    </subcellularLocation>
</comment>
<dbReference type="RefSeq" id="WP_011822685.1">
    <property type="nucleotide sequence ID" value="NC_008818.1"/>
</dbReference>
<dbReference type="GO" id="GO:0005737">
    <property type="term" value="C:cytoplasm"/>
    <property type="evidence" value="ECO:0007669"/>
    <property type="project" value="UniProtKB-SubCell"/>
</dbReference>
<dbReference type="GO" id="GO:0009037">
    <property type="term" value="F:tyrosine-based site-specific recombinase activity"/>
    <property type="evidence" value="ECO:0007669"/>
    <property type="project" value="UniProtKB-UniRule"/>
</dbReference>
<feature type="domain" description="Tyr recombinase" evidence="7">
    <location>
        <begin position="127"/>
        <end position="297"/>
    </location>
</feature>
<feature type="active site" evidence="5">
    <location>
        <position position="162"/>
    </location>
</feature>
<evidence type="ECO:0000256" key="4">
    <source>
        <dbReference type="ARBA" id="ARBA00023172"/>
    </source>
</evidence>
<dbReference type="AlphaFoldDB" id="A2BN06"/>
<dbReference type="OrthoDB" id="142231at2157"/>
<organism evidence="9 10">
    <name type="scientific">Hyperthermus butylicus (strain DSM 5456 / JCM 9403 / PLM1-5)</name>
    <dbReference type="NCBI Taxonomy" id="415426"/>
    <lineage>
        <taxon>Archaea</taxon>
        <taxon>Thermoproteota</taxon>
        <taxon>Thermoprotei</taxon>
        <taxon>Desulfurococcales</taxon>
        <taxon>Pyrodictiaceae</taxon>
        <taxon>Hyperthermus</taxon>
    </lineage>
</organism>
<dbReference type="InterPro" id="IPR033686">
    <property type="entry name" value="XerA"/>
</dbReference>
<protein>
    <recommendedName>
        <fullName evidence="5">Tyrosine recombinase XerA</fullName>
    </recommendedName>
</protein>
<evidence type="ECO:0000313" key="10">
    <source>
        <dbReference type="Proteomes" id="UP000002593"/>
    </source>
</evidence>
<keyword evidence="3 5" id="KW-0238">DNA-binding</keyword>
<evidence type="ECO:0000256" key="1">
    <source>
        <dbReference type="ARBA" id="ARBA00022490"/>
    </source>
</evidence>